<protein>
    <submittedName>
        <fullName evidence="2">DUF2189 domain-containing protein</fullName>
    </submittedName>
</protein>
<evidence type="ECO:0000313" key="2">
    <source>
        <dbReference type="EMBL" id="QFU17963.1"/>
    </source>
</evidence>
<reference evidence="2 3" key="1">
    <citation type="submission" date="2019-10" db="EMBL/GenBank/DDBJ databases">
        <title>Isolation, Identification of Microvirga thermotolerans HR1, a novel thermophilic bacterium and Comparative Genomics of the genus Microvirga.</title>
        <authorList>
            <person name="Li J."/>
            <person name="Zhang W."/>
            <person name="Lin M."/>
            <person name="Wang J."/>
        </authorList>
    </citation>
    <scope>NUCLEOTIDE SEQUENCE [LARGE SCALE GENOMIC DNA]</scope>
    <source>
        <strain evidence="2 3">HR1</strain>
    </source>
</reference>
<keyword evidence="1" id="KW-1133">Transmembrane helix</keyword>
<keyword evidence="3" id="KW-1185">Reference proteome</keyword>
<dbReference type="KEGG" id="mico:GDR74_18040"/>
<feature type="transmembrane region" description="Helical" evidence="1">
    <location>
        <begin position="140"/>
        <end position="158"/>
    </location>
</feature>
<dbReference type="RefSeq" id="WP_152587594.1">
    <property type="nucleotide sequence ID" value="NZ_CP045423.1"/>
</dbReference>
<feature type="transmembrane region" description="Helical" evidence="1">
    <location>
        <begin position="71"/>
        <end position="91"/>
    </location>
</feature>
<feature type="transmembrane region" description="Helical" evidence="1">
    <location>
        <begin position="38"/>
        <end position="65"/>
    </location>
</feature>
<feature type="transmembrane region" description="Helical" evidence="1">
    <location>
        <begin position="170"/>
        <end position="196"/>
    </location>
</feature>
<organism evidence="2 3">
    <name type="scientific">Microvirga thermotolerans</name>
    <dbReference type="NCBI Taxonomy" id="2651334"/>
    <lineage>
        <taxon>Bacteria</taxon>
        <taxon>Pseudomonadati</taxon>
        <taxon>Pseudomonadota</taxon>
        <taxon>Alphaproteobacteria</taxon>
        <taxon>Hyphomicrobiales</taxon>
        <taxon>Methylobacteriaceae</taxon>
        <taxon>Microvirga</taxon>
    </lineage>
</organism>
<dbReference type="InterPro" id="IPR018692">
    <property type="entry name" value="DUF2189"/>
</dbReference>
<keyword evidence="1" id="KW-0812">Transmembrane</keyword>
<dbReference type="EMBL" id="CP045423">
    <property type="protein sequence ID" value="QFU17963.1"/>
    <property type="molecule type" value="Genomic_DNA"/>
</dbReference>
<sequence length="264" mass="27854">MAKIHTMPGVGPALQAPAVRTIGVEDLREALRRGLDDFLAMPTHALFIALIYPVLGLFLAAAIFGNNVLPLLYPLVAGFALVGPVAAVGLYELSRRRERGEDLALARASGVLRSPAIGSIAALGGILVAILFLWLATAQALYHTIFGDYLPATLTGFLQEVLTTRRGWTLILIGNAIGLAFGALVLSISVVSFPLLLDRNVGVPVAIQTSLQAVGASPGPMALWGLIVAVLLLVGFIPFFFGLAVVIPVLGHATWHLYRRAVPG</sequence>
<accession>A0A5P9JZT6</accession>
<dbReference type="Pfam" id="PF09955">
    <property type="entry name" value="DUF2189"/>
    <property type="match status" value="1"/>
</dbReference>
<feature type="transmembrane region" description="Helical" evidence="1">
    <location>
        <begin position="112"/>
        <end position="134"/>
    </location>
</feature>
<evidence type="ECO:0000256" key="1">
    <source>
        <dbReference type="SAM" id="Phobius"/>
    </source>
</evidence>
<dbReference type="AlphaFoldDB" id="A0A5P9JZT6"/>
<name>A0A5P9JZT6_9HYPH</name>
<dbReference type="Proteomes" id="UP000325614">
    <property type="component" value="Chromosome"/>
</dbReference>
<gene>
    <name evidence="2" type="ORF">GDR74_18040</name>
</gene>
<feature type="transmembrane region" description="Helical" evidence="1">
    <location>
        <begin position="221"/>
        <end position="250"/>
    </location>
</feature>
<evidence type="ECO:0000313" key="3">
    <source>
        <dbReference type="Proteomes" id="UP000325614"/>
    </source>
</evidence>
<proteinExistence type="predicted"/>
<keyword evidence="1" id="KW-0472">Membrane</keyword>